<dbReference type="InterPro" id="IPR002821">
    <property type="entry name" value="Hydantoinase_A"/>
</dbReference>
<dbReference type="InterPro" id="IPR045079">
    <property type="entry name" value="Oxoprolinase-like"/>
</dbReference>
<dbReference type="GO" id="GO:0006749">
    <property type="term" value="P:glutathione metabolic process"/>
    <property type="evidence" value="ECO:0007669"/>
    <property type="project" value="TreeGrafter"/>
</dbReference>
<name>A0A953I2S8_SYMTR</name>
<evidence type="ECO:0000313" key="4">
    <source>
        <dbReference type="Proteomes" id="UP000732377"/>
    </source>
</evidence>
<dbReference type="PANTHER" id="PTHR11365:SF23">
    <property type="entry name" value="HYPOTHETICAL 5-OXOPROLINASE (EUROFUNG)-RELATED"/>
    <property type="match status" value="1"/>
</dbReference>
<proteinExistence type="predicted"/>
<evidence type="ECO:0000313" key="3">
    <source>
        <dbReference type="EMBL" id="MBY6277337.1"/>
    </source>
</evidence>
<accession>A0A953I2S8</accession>
<dbReference type="AlphaFoldDB" id="A0A953I2S8"/>
<dbReference type="InterPro" id="IPR008040">
    <property type="entry name" value="Hydant_A_N"/>
</dbReference>
<dbReference type="PANTHER" id="PTHR11365">
    <property type="entry name" value="5-OXOPROLINASE RELATED"/>
    <property type="match status" value="1"/>
</dbReference>
<evidence type="ECO:0000259" key="1">
    <source>
        <dbReference type="Pfam" id="PF01968"/>
    </source>
</evidence>
<dbReference type="InterPro" id="IPR043129">
    <property type="entry name" value="ATPase_NBD"/>
</dbReference>
<dbReference type="EMBL" id="PIUK01000166">
    <property type="protein sequence ID" value="MBY6277337.1"/>
    <property type="molecule type" value="Genomic_DNA"/>
</dbReference>
<gene>
    <name evidence="3" type="ORF">CWE10_14215</name>
</gene>
<dbReference type="Proteomes" id="UP000732377">
    <property type="component" value="Unassembled WGS sequence"/>
</dbReference>
<reference evidence="3" key="1">
    <citation type="submission" date="2017-11" db="EMBL/GenBank/DDBJ databases">
        <title>Three new genomes from thermophilic consortium.</title>
        <authorList>
            <person name="Quaggio R."/>
            <person name="Amgarten D."/>
            <person name="Setubal J.C."/>
        </authorList>
    </citation>
    <scope>NUCLEOTIDE SEQUENCE</scope>
    <source>
        <strain evidence="3">ZCTH01-B2</strain>
    </source>
</reference>
<dbReference type="RefSeq" id="WP_273380534.1">
    <property type="nucleotide sequence ID" value="NZ_PIUK01000166.1"/>
</dbReference>
<dbReference type="SUPFAM" id="SSF53067">
    <property type="entry name" value="Actin-like ATPase domain"/>
    <property type="match status" value="1"/>
</dbReference>
<feature type="domain" description="Hydantoinase A/oxoprolinase" evidence="1">
    <location>
        <begin position="194"/>
        <end position="501"/>
    </location>
</feature>
<evidence type="ECO:0000259" key="2">
    <source>
        <dbReference type="Pfam" id="PF05378"/>
    </source>
</evidence>
<dbReference type="Pfam" id="PF01968">
    <property type="entry name" value="Hydantoinase_A"/>
    <property type="match status" value="1"/>
</dbReference>
<dbReference type="Pfam" id="PF05378">
    <property type="entry name" value="Hydant_A_N"/>
    <property type="match status" value="1"/>
</dbReference>
<comment type="caution">
    <text evidence="3">The sequence shown here is derived from an EMBL/GenBank/DDBJ whole genome shotgun (WGS) entry which is preliminary data.</text>
</comment>
<sequence>MTKSVRIGIDVGGTFTHAVAVDSETYELVGKVCVPTTHDRPEGVAAGIVEAFNLLLSDLKLDPSQVTFIAHSTTQATNAMLEGDVAAVGVIGMGEGLEGLKAKADTNPGEIELSPGKFLRSSHLFLDSRQVNEATVVEAIRQLQAQGAQVIVAAEAFSVDDPAREQLVQSVAAKMGLPCTATHEISQLYGLRVRTRTAMVNGSILPKMIETADMTESSVRRTGITAPLMIMRSDGGVMDVEQMRRRPIMTVLSGPAAGIAAALMFLRISDGIFLEVGGTSTDIAAIQTGKPKIRPASIGGHKTFLTTLDSRTLGIAGGSMIRLSGTELVDVGPRSAHIAGYPYACFADPAELEACRVVRIQPRPGDPEDYAILENPSGKRFAVTTTCAANALGIVQPGDRAYANQESARLALAALGAAIGRTGEQMAEAVLDMATAKVEQTVRELIADYHLDPEILTLVGGGGGSAAIVRYLGRRMKMPVQIAEHAEVISAIGCALAMVREVIERTVSNPTDEDVIRIRREAEEAVIRLGAVPESVEVQIEVDPQHNILRATATGATEFRARDLGQRSVSPEDRRQAAARSLNLPAEQVQLVCSDGFQEVYAANVEEKKFFGLIRNKRTPLRVVDSEGIVRLQLRDGQFLKATAGDVIVRLARLVEENSVYDQGGTKLPETYLLFRGKLVNLSGLPSLERIRALAQLELEGLDPTTQVVGLIGK</sequence>
<protein>
    <submittedName>
        <fullName evidence="3">Hydantoinase</fullName>
    </submittedName>
</protein>
<organism evidence="3 4">
    <name type="scientific">Symbiobacterium thermophilum</name>
    <dbReference type="NCBI Taxonomy" id="2734"/>
    <lineage>
        <taxon>Bacteria</taxon>
        <taxon>Bacillati</taxon>
        <taxon>Bacillota</taxon>
        <taxon>Clostridia</taxon>
        <taxon>Eubacteriales</taxon>
        <taxon>Symbiobacteriaceae</taxon>
        <taxon>Symbiobacterium</taxon>
    </lineage>
</organism>
<dbReference type="GO" id="GO:0017168">
    <property type="term" value="F:5-oxoprolinase (ATP-hydrolyzing) activity"/>
    <property type="evidence" value="ECO:0007669"/>
    <property type="project" value="TreeGrafter"/>
</dbReference>
<dbReference type="GO" id="GO:0005829">
    <property type="term" value="C:cytosol"/>
    <property type="evidence" value="ECO:0007669"/>
    <property type="project" value="TreeGrafter"/>
</dbReference>
<feature type="domain" description="Hydantoinase/oxoprolinase N-terminal" evidence="2">
    <location>
        <begin position="6"/>
        <end position="175"/>
    </location>
</feature>
<dbReference type="Gene3D" id="3.30.420.40">
    <property type="match status" value="1"/>
</dbReference>